<dbReference type="Proteomes" id="UP000199022">
    <property type="component" value="Unassembled WGS sequence"/>
</dbReference>
<feature type="compositionally biased region" description="Low complexity" evidence="1">
    <location>
        <begin position="627"/>
        <end position="654"/>
    </location>
</feature>
<feature type="region of interest" description="Disordered" evidence="1">
    <location>
        <begin position="595"/>
        <end position="666"/>
    </location>
</feature>
<protein>
    <submittedName>
        <fullName evidence="3">TLP18.3, Psb32 and MOLO-1 founding protein of phosphatase</fullName>
    </submittedName>
</protein>
<dbReference type="AlphaFoldDB" id="A0A1I1NJW8"/>
<feature type="compositionally biased region" description="Basic and acidic residues" evidence="1">
    <location>
        <begin position="595"/>
        <end position="607"/>
    </location>
</feature>
<evidence type="ECO:0000256" key="1">
    <source>
        <dbReference type="SAM" id="MobiDB-lite"/>
    </source>
</evidence>
<reference evidence="4" key="1">
    <citation type="submission" date="2016-10" db="EMBL/GenBank/DDBJ databases">
        <authorList>
            <person name="Varghese N."/>
            <person name="Submissions S."/>
        </authorList>
    </citation>
    <scope>NUCLEOTIDE SEQUENCE [LARGE SCALE GENOMIC DNA]</scope>
    <source>
        <strain evidence="4">DSM 45962</strain>
    </source>
</reference>
<evidence type="ECO:0000259" key="2">
    <source>
        <dbReference type="Pfam" id="PF04536"/>
    </source>
</evidence>
<proteinExistence type="predicted"/>
<dbReference type="Pfam" id="PF04536">
    <property type="entry name" value="TPM_phosphatase"/>
    <property type="match status" value="1"/>
</dbReference>
<evidence type="ECO:0000313" key="3">
    <source>
        <dbReference type="EMBL" id="SFC97572.1"/>
    </source>
</evidence>
<accession>A0A1I1NJW8</accession>
<name>A0A1I1NJW8_9ACTN</name>
<dbReference type="STRING" id="1225127.SAMN05661030_2144"/>
<dbReference type="RefSeq" id="WP_165628888.1">
    <property type="nucleotide sequence ID" value="NZ_BNAC01000004.1"/>
</dbReference>
<gene>
    <name evidence="3" type="ORF">SAMN05661030_2144</name>
</gene>
<dbReference type="InterPro" id="IPR007621">
    <property type="entry name" value="TPM_dom"/>
</dbReference>
<keyword evidence="4" id="KW-1185">Reference proteome</keyword>
<evidence type="ECO:0000313" key="4">
    <source>
        <dbReference type="Proteomes" id="UP000199022"/>
    </source>
</evidence>
<organism evidence="3 4">
    <name type="scientific">Klenkia taihuensis</name>
    <dbReference type="NCBI Taxonomy" id="1225127"/>
    <lineage>
        <taxon>Bacteria</taxon>
        <taxon>Bacillati</taxon>
        <taxon>Actinomycetota</taxon>
        <taxon>Actinomycetes</taxon>
        <taxon>Geodermatophilales</taxon>
        <taxon>Geodermatophilaceae</taxon>
        <taxon>Klenkia</taxon>
    </lineage>
</organism>
<feature type="compositionally biased region" description="Basic residues" evidence="1">
    <location>
        <begin position="657"/>
        <end position="666"/>
    </location>
</feature>
<dbReference type="EMBL" id="FOMD01000002">
    <property type="protein sequence ID" value="SFC97572.1"/>
    <property type="molecule type" value="Genomic_DNA"/>
</dbReference>
<sequence>MPRRRAVLPVLLTRLVVALGLVVGPVLLAGPAAAQAPSRLATEVTDDAGVLSDADRSAVQQAIDGLRDDQGVQVFVAFVDSFDGTPSEDWTEETARLSDLGDDDVLLAVAVQDRSYSVSASYELVDDAQFADLSAAVEDRIREQDWVGGVQALTDELRPDRTGWWVAGGVVAAGAVGGGGYALVRRRRRAAEEAETIRRNGPFPDESTEQLRNRVGSGLLEVDEAVRASQLDLDYGRLQFGEQPVAEHATTLATARGELDRAFAIQQELDLVETPDTPVEDRAVREKLAEQLELLHAADTRLDAAAAEFAALRDLENTAPQVLAGLAGRVTALRGRLPGEAARVAGLQQRYAPSSTAEVADVVPRAEQAVASAEAALAAGQQAVAAGTGGRAVGPVHACEAAITAAQTLLDGVGRHEQQLAAADTEAPRLLAEVDAELARLQTVPPAELAAAGGGDAAGVLASAGAARTAAEQAFRTTPRDPLTAVARLTEADTVLDAALLAVDQARERTAKATEQLPAALASARAAVGDVRGRLSLGGGGVGSSARTRLADAERQLVTAEGAAGADPVAALAAAVGARSSADAARQQLQADLDAARRAAQARDRDSGWGGSGGGWSSGGSWGGGRSYRSSSRSRSSSSRSSSRSSSGRRSSGSRSGGRRSRGGRF</sequence>
<feature type="compositionally biased region" description="Gly residues" evidence="1">
    <location>
        <begin position="608"/>
        <end position="626"/>
    </location>
</feature>
<feature type="domain" description="TPM" evidence="2">
    <location>
        <begin position="44"/>
        <end position="157"/>
    </location>
</feature>
<dbReference type="Gene3D" id="3.10.310.50">
    <property type="match status" value="1"/>
</dbReference>